<dbReference type="EMBL" id="MTYJ01000006">
    <property type="protein sequence ID" value="OQV24694.1"/>
    <property type="molecule type" value="Genomic_DNA"/>
</dbReference>
<dbReference type="Proteomes" id="UP000192578">
    <property type="component" value="Unassembled WGS sequence"/>
</dbReference>
<reference evidence="10" key="1">
    <citation type="submission" date="2017-01" db="EMBL/GenBank/DDBJ databases">
        <title>Comparative genomics of anhydrobiosis in the tardigrade Hypsibius dujardini.</title>
        <authorList>
            <person name="Yoshida Y."/>
            <person name="Koutsovoulos G."/>
            <person name="Laetsch D."/>
            <person name="Stevens L."/>
            <person name="Kumar S."/>
            <person name="Horikawa D."/>
            <person name="Ishino K."/>
            <person name="Komine S."/>
            <person name="Tomita M."/>
            <person name="Blaxter M."/>
            <person name="Arakawa K."/>
        </authorList>
    </citation>
    <scope>NUCLEOTIDE SEQUENCE [LARGE SCALE GENOMIC DNA]</scope>
    <source>
        <strain evidence="10">Z151</strain>
    </source>
</reference>
<evidence type="ECO:0000256" key="4">
    <source>
        <dbReference type="ARBA" id="ARBA00023015"/>
    </source>
</evidence>
<dbReference type="GO" id="GO:0006355">
    <property type="term" value="P:regulation of DNA-templated transcription"/>
    <property type="evidence" value="ECO:0007669"/>
    <property type="project" value="InterPro"/>
</dbReference>
<dbReference type="Gene3D" id="1.10.10.1340">
    <property type="entry name" value="Mediator of RNA polymerase II, submodule Med31 (Soh1)"/>
    <property type="match status" value="1"/>
</dbReference>
<dbReference type="InterPro" id="IPR008831">
    <property type="entry name" value="Mediator_Med31"/>
</dbReference>
<dbReference type="InterPro" id="IPR038089">
    <property type="entry name" value="Med31_sf"/>
</dbReference>
<evidence type="ECO:0000256" key="6">
    <source>
        <dbReference type="ARBA" id="ARBA00023163"/>
    </source>
</evidence>
<evidence type="ECO:0000256" key="1">
    <source>
        <dbReference type="ARBA" id="ARBA00004123"/>
    </source>
</evidence>
<keyword evidence="6 8" id="KW-0804">Transcription</keyword>
<sequence>MSILPQRILTDEDPQRTRFQVELEFVQCLANPHYLNFLAQHGYLKEKSFINYLKYLQYWKQPEYIQFIKYPNCLTFLDLLQHEAFRRELANPTCARFIDDQQVLFWQHYTRQRNTLLQTTGAPEQAKTTDP</sequence>
<comment type="similarity">
    <text evidence="2 8">Belongs to the Mediator complex subunit 31 family.</text>
</comment>
<evidence type="ECO:0000256" key="8">
    <source>
        <dbReference type="RuleBase" id="RU364129"/>
    </source>
</evidence>
<evidence type="ECO:0000313" key="10">
    <source>
        <dbReference type="Proteomes" id="UP000192578"/>
    </source>
</evidence>
<keyword evidence="5 8" id="KW-0010">Activator</keyword>
<protein>
    <recommendedName>
        <fullName evidence="3 8">Mediator of RNA polymerase II transcription subunit 31</fullName>
    </recommendedName>
</protein>
<evidence type="ECO:0000256" key="2">
    <source>
        <dbReference type="ARBA" id="ARBA00006378"/>
    </source>
</evidence>
<evidence type="ECO:0000313" key="9">
    <source>
        <dbReference type="EMBL" id="OQV24694.1"/>
    </source>
</evidence>
<dbReference type="PANTHER" id="PTHR13186">
    <property type="entry name" value="MEDIATOR OF RNA POLYMERASE II TRANSCRIPTION SUBUNIT 31"/>
    <property type="match status" value="1"/>
</dbReference>
<dbReference type="Pfam" id="PF05669">
    <property type="entry name" value="Med31"/>
    <property type="match status" value="1"/>
</dbReference>
<comment type="subunit">
    <text evidence="8">Component of the Mediator complex.</text>
</comment>
<evidence type="ECO:0000256" key="3">
    <source>
        <dbReference type="ARBA" id="ARBA00019660"/>
    </source>
</evidence>
<dbReference type="OrthoDB" id="10257739at2759"/>
<gene>
    <name evidence="9" type="ORF">BV898_01752</name>
</gene>
<comment type="subcellular location">
    <subcellularLocation>
        <location evidence="1 8">Nucleus</location>
    </subcellularLocation>
</comment>
<dbReference type="AlphaFoldDB" id="A0A1W0XB85"/>
<keyword evidence="10" id="KW-1185">Reference proteome</keyword>
<dbReference type="FunFam" id="1.10.10.1340:FF:000001">
    <property type="entry name" value="Mediator of RNA polymerase II transcription subunit 31"/>
    <property type="match status" value="1"/>
</dbReference>
<keyword evidence="4 8" id="KW-0805">Transcription regulation</keyword>
<comment type="function">
    <text evidence="8">Component of the Mediator complex, a coactivator involved in the regulated transcription of nearly all RNA polymerase II-dependent genes. Mediator functions as a bridge to convey information from gene-specific regulatory proteins to the basal RNA polymerase II transcription machinery. Mediator is recruited to promoters by direct interactions with regulatory proteins and serves as a scaffold for the assembly of a functional preinitiation complex with RNA polymerase II and the general transcription factors.</text>
</comment>
<dbReference type="GO" id="GO:0003712">
    <property type="term" value="F:transcription coregulator activity"/>
    <property type="evidence" value="ECO:0007669"/>
    <property type="project" value="InterPro"/>
</dbReference>
<evidence type="ECO:0000256" key="7">
    <source>
        <dbReference type="ARBA" id="ARBA00023242"/>
    </source>
</evidence>
<name>A0A1W0XB85_HYPEX</name>
<comment type="caution">
    <text evidence="9">The sequence shown here is derived from an EMBL/GenBank/DDBJ whole genome shotgun (WGS) entry which is preliminary data.</text>
</comment>
<evidence type="ECO:0000256" key="5">
    <source>
        <dbReference type="ARBA" id="ARBA00023159"/>
    </source>
</evidence>
<organism evidence="9 10">
    <name type="scientific">Hypsibius exemplaris</name>
    <name type="common">Freshwater tardigrade</name>
    <dbReference type="NCBI Taxonomy" id="2072580"/>
    <lineage>
        <taxon>Eukaryota</taxon>
        <taxon>Metazoa</taxon>
        <taxon>Ecdysozoa</taxon>
        <taxon>Tardigrada</taxon>
        <taxon>Eutardigrada</taxon>
        <taxon>Parachela</taxon>
        <taxon>Hypsibioidea</taxon>
        <taxon>Hypsibiidae</taxon>
        <taxon>Hypsibius</taxon>
    </lineage>
</organism>
<keyword evidence="7 8" id="KW-0539">Nucleus</keyword>
<accession>A0A1W0XB85</accession>
<proteinExistence type="inferred from homology"/>
<dbReference type="GO" id="GO:0016592">
    <property type="term" value="C:mediator complex"/>
    <property type="evidence" value="ECO:0007669"/>
    <property type="project" value="InterPro"/>
</dbReference>